<evidence type="ECO:0000313" key="1">
    <source>
        <dbReference type="EMBL" id="AMY06935.1"/>
    </source>
</evidence>
<keyword evidence="2" id="KW-1185">Reference proteome</keyword>
<accession>A0A143PEI9</accession>
<dbReference type="RefSeq" id="WP_110168948.1">
    <property type="nucleotide sequence ID" value="NZ_CP015136.1"/>
</dbReference>
<reference evidence="1 2" key="1">
    <citation type="journal article" date="2016" name="Genome Announc.">
        <title>First Complete Genome Sequence of a Subdivision 6 Acidobacterium Strain.</title>
        <authorList>
            <person name="Huang S."/>
            <person name="Vieira S."/>
            <person name="Bunk B."/>
            <person name="Riedel T."/>
            <person name="Sproer C."/>
            <person name="Overmann J."/>
        </authorList>
    </citation>
    <scope>NUCLEOTIDE SEQUENCE [LARGE SCALE GENOMIC DNA]</scope>
    <source>
        <strain evidence="2">DSM 100886 HEG_-6_39</strain>
    </source>
</reference>
<dbReference type="STRING" id="1855912.LuPra_00099"/>
<sequence>MTDELTGPEQFTDEDRRYSGSRFRDVVDALFANPYQTVWGREGEPPLPDREQTIKSVFGGLLARGRSSRFEGASARTLDSAADLRWGSDRKGFARFLHPTGVCLVGRWQITEDTPYSGYFRRASKALVVARYSSGGGGNRRGRIRSLALVGKLFPTMDPDHHMPLRTANFITQQDIGGERSDSINAAELRNAPDVTVFRRGPAGTLLIKVASVFRRVDAEPTIRQLYPIAELGKAGDEPTRAPAFMRLLVAPEQPVIAGEDLDVRDEVMAQIFDRGDPVPKRTLTFTIDVTDDGDTSGTPFRVRRTFRNWRRIGSLVFDNAVVSHNGDAVIHFAHPTWRQDRDDPATATRLNKVKVR</sequence>
<evidence type="ECO:0000313" key="2">
    <source>
        <dbReference type="Proteomes" id="UP000076079"/>
    </source>
</evidence>
<reference evidence="2" key="2">
    <citation type="submission" date="2016-04" db="EMBL/GenBank/DDBJ databases">
        <title>First Complete Genome Sequence of a Subdivision 6 Acidobacterium.</title>
        <authorList>
            <person name="Huang S."/>
            <person name="Vieira S."/>
            <person name="Bunk B."/>
            <person name="Riedel T."/>
            <person name="Sproeer C."/>
            <person name="Overmann J."/>
        </authorList>
    </citation>
    <scope>NUCLEOTIDE SEQUENCE [LARGE SCALE GENOMIC DNA]</scope>
    <source>
        <strain evidence="2">DSM 100886 HEG_-6_39</strain>
    </source>
</reference>
<dbReference type="EMBL" id="CP015136">
    <property type="protein sequence ID" value="AMY06935.1"/>
    <property type="molecule type" value="Genomic_DNA"/>
</dbReference>
<dbReference type="AlphaFoldDB" id="A0A143PEI9"/>
<dbReference type="Proteomes" id="UP000076079">
    <property type="component" value="Chromosome"/>
</dbReference>
<name>A0A143PEI9_LUTPR</name>
<dbReference type="OrthoDB" id="256696at2"/>
<dbReference type="PATRIC" id="fig|1813736.3.peg.109"/>
<proteinExistence type="predicted"/>
<organism evidence="1 2">
    <name type="scientific">Luteitalea pratensis</name>
    <dbReference type="NCBI Taxonomy" id="1855912"/>
    <lineage>
        <taxon>Bacteria</taxon>
        <taxon>Pseudomonadati</taxon>
        <taxon>Acidobacteriota</taxon>
        <taxon>Vicinamibacteria</taxon>
        <taxon>Vicinamibacterales</taxon>
        <taxon>Vicinamibacteraceae</taxon>
        <taxon>Luteitalea</taxon>
    </lineage>
</organism>
<dbReference type="KEGG" id="abac:LuPra_00099"/>
<protein>
    <submittedName>
        <fullName evidence="1">Uncharacterized protein</fullName>
    </submittedName>
</protein>
<gene>
    <name evidence="1" type="ORF">LuPra_00099</name>
</gene>